<sequence>MFVCVKSKGRVCLYNGERDSGVVDRPTFSEGSINNIIAANAFNAELVLQAVSNSGSALRYVPQQERLASLAVAVAASEVLRGDVEVVTAAVTQHWMALQCHSLPSEPYASEELKDEFDIVQIAVKGNGLALREAGLESQGYD</sequence>
<dbReference type="Proteomes" id="UP000186817">
    <property type="component" value="Unassembled WGS sequence"/>
</dbReference>
<proteinExistence type="predicted"/>
<evidence type="ECO:0000313" key="1">
    <source>
        <dbReference type="EMBL" id="OLQ09336.1"/>
    </source>
</evidence>
<accession>A0A1Q9EPH2</accession>
<dbReference type="EMBL" id="LSRX01000098">
    <property type="protein sequence ID" value="OLQ09336.1"/>
    <property type="molecule type" value="Genomic_DNA"/>
</dbReference>
<keyword evidence="2" id="KW-1185">Reference proteome</keyword>
<organism evidence="1 2">
    <name type="scientific">Symbiodinium microadriaticum</name>
    <name type="common">Dinoflagellate</name>
    <name type="synonym">Zooxanthella microadriatica</name>
    <dbReference type="NCBI Taxonomy" id="2951"/>
    <lineage>
        <taxon>Eukaryota</taxon>
        <taxon>Sar</taxon>
        <taxon>Alveolata</taxon>
        <taxon>Dinophyceae</taxon>
        <taxon>Suessiales</taxon>
        <taxon>Symbiodiniaceae</taxon>
        <taxon>Symbiodinium</taxon>
    </lineage>
</organism>
<reference evidence="1 2" key="1">
    <citation type="submission" date="2016-02" db="EMBL/GenBank/DDBJ databases">
        <title>Genome analysis of coral dinoflagellate symbionts highlights evolutionary adaptations to a symbiotic lifestyle.</title>
        <authorList>
            <person name="Aranda M."/>
            <person name="Li Y."/>
            <person name="Liew Y.J."/>
            <person name="Baumgarten S."/>
            <person name="Simakov O."/>
            <person name="Wilson M."/>
            <person name="Piel J."/>
            <person name="Ashoor H."/>
            <person name="Bougouffa S."/>
            <person name="Bajic V.B."/>
            <person name="Ryu T."/>
            <person name="Ravasi T."/>
            <person name="Bayer T."/>
            <person name="Micklem G."/>
            <person name="Kim H."/>
            <person name="Bhak J."/>
            <person name="Lajeunesse T.C."/>
            <person name="Voolstra C.R."/>
        </authorList>
    </citation>
    <scope>NUCLEOTIDE SEQUENCE [LARGE SCALE GENOMIC DNA]</scope>
    <source>
        <strain evidence="1 2">CCMP2467</strain>
    </source>
</reference>
<protein>
    <submittedName>
        <fullName evidence="1">Uncharacterized protein</fullName>
    </submittedName>
</protein>
<name>A0A1Q9EPH2_SYMMI</name>
<comment type="caution">
    <text evidence="1">The sequence shown here is derived from an EMBL/GenBank/DDBJ whole genome shotgun (WGS) entry which is preliminary data.</text>
</comment>
<dbReference type="AlphaFoldDB" id="A0A1Q9EPH2"/>
<evidence type="ECO:0000313" key="2">
    <source>
        <dbReference type="Proteomes" id="UP000186817"/>
    </source>
</evidence>
<gene>
    <name evidence="1" type="ORF">AK812_SmicGene7046</name>
</gene>